<dbReference type="AlphaFoldDB" id="A0A1X0U501"/>
<dbReference type="Proteomes" id="UP000192671">
    <property type="component" value="Unassembled WGS sequence"/>
</dbReference>
<gene>
    <name evidence="1" type="ORF">A3835_00125</name>
</gene>
<accession>A0A1X0U501</accession>
<evidence type="ECO:0000313" key="2">
    <source>
        <dbReference type="Proteomes" id="UP000192671"/>
    </source>
</evidence>
<protein>
    <submittedName>
        <fullName evidence="1">Uncharacterized protein</fullName>
    </submittedName>
</protein>
<dbReference type="EMBL" id="LVWL01000001">
    <property type="protein sequence ID" value="ORI10771.1"/>
    <property type="molecule type" value="Genomic_DNA"/>
</dbReference>
<evidence type="ECO:0000313" key="1">
    <source>
        <dbReference type="EMBL" id="ORI10771.1"/>
    </source>
</evidence>
<dbReference type="InterPro" id="IPR036280">
    <property type="entry name" value="Multihaem_cyt_sf"/>
</dbReference>
<dbReference type="Gene3D" id="1.10.1130.10">
    <property type="entry name" value="Flavocytochrome C3, Chain A"/>
    <property type="match status" value="1"/>
</dbReference>
<reference evidence="1 2" key="1">
    <citation type="journal article" date="2017" name="Gene Rep">
        <title>The ribosomal RNA operon (rrn) of Campylobacter concisus supports molecular typing to genomospecies level.</title>
        <authorList>
            <person name="Huq M."/>
            <person name="Van T.T.H."/>
            <person name="Gurtler V."/>
            <person name="Elshagmani E."/>
            <person name="Allemailem K.S."/>
            <person name="Smooker P.M."/>
            <person name="Istivan T.S."/>
        </authorList>
    </citation>
    <scope>NUCLEOTIDE SEQUENCE [LARGE SCALE GENOMIC DNA]</scope>
    <source>
        <strain evidence="1 2">RCH 26</strain>
    </source>
</reference>
<dbReference type="SUPFAM" id="SSF48695">
    <property type="entry name" value="Multiheme cytochromes"/>
    <property type="match status" value="1"/>
</dbReference>
<proteinExistence type="predicted"/>
<sequence>MQPEYDSYTKGNLLAKKHKDANVTCHDCHTPTIGEQLNEVRMYVTGDFEMPAKQRGFKNEQCTSCHKIADIRKRPRTMAYLIHTKALTIKPTRCFSVSHATPCIIRKS</sequence>
<name>A0A1X0U501_9BACT</name>
<organism evidence="1 2">
    <name type="scientific">Campylobacter concisus</name>
    <dbReference type="NCBI Taxonomy" id="199"/>
    <lineage>
        <taxon>Bacteria</taxon>
        <taxon>Pseudomonadati</taxon>
        <taxon>Campylobacterota</taxon>
        <taxon>Epsilonproteobacteria</taxon>
        <taxon>Campylobacterales</taxon>
        <taxon>Campylobacteraceae</taxon>
        <taxon>Campylobacter</taxon>
    </lineage>
</organism>
<comment type="caution">
    <text evidence="1">The sequence shown here is derived from an EMBL/GenBank/DDBJ whole genome shotgun (WGS) entry which is preliminary data.</text>
</comment>